<proteinExistence type="predicted"/>
<dbReference type="Proteomes" id="UP000593567">
    <property type="component" value="Unassembled WGS sequence"/>
</dbReference>
<dbReference type="EMBL" id="VXIV02001919">
    <property type="protein sequence ID" value="KAF6028739.1"/>
    <property type="molecule type" value="Genomic_DNA"/>
</dbReference>
<sequence>MVTGLEPMTETVRVPGDGTLTVLFLEQDRITSGWITHVLHPSITITSFANMYLQRHVRLNLVHTQSSLHSVLQVLCPNCEFHSNNSLAQKCLLVQAT</sequence>
<reference evidence="1" key="1">
    <citation type="submission" date="2020-06" db="EMBL/GenBank/DDBJ databases">
        <title>Draft genome of Bugula neritina, a colonial animal packing powerful symbionts and potential medicines.</title>
        <authorList>
            <person name="Rayko M."/>
        </authorList>
    </citation>
    <scope>NUCLEOTIDE SEQUENCE [LARGE SCALE GENOMIC DNA]</scope>
    <source>
        <strain evidence="1">Kwan_BN1</strain>
    </source>
</reference>
<dbReference type="AlphaFoldDB" id="A0A7J7JQV6"/>
<evidence type="ECO:0000313" key="2">
    <source>
        <dbReference type="Proteomes" id="UP000593567"/>
    </source>
</evidence>
<accession>A0A7J7JQV6</accession>
<keyword evidence="2" id="KW-1185">Reference proteome</keyword>
<comment type="caution">
    <text evidence="1">The sequence shown here is derived from an EMBL/GenBank/DDBJ whole genome shotgun (WGS) entry which is preliminary data.</text>
</comment>
<organism evidence="1 2">
    <name type="scientific">Bugula neritina</name>
    <name type="common">Brown bryozoan</name>
    <name type="synonym">Sertularia neritina</name>
    <dbReference type="NCBI Taxonomy" id="10212"/>
    <lineage>
        <taxon>Eukaryota</taxon>
        <taxon>Metazoa</taxon>
        <taxon>Spiralia</taxon>
        <taxon>Lophotrochozoa</taxon>
        <taxon>Bryozoa</taxon>
        <taxon>Gymnolaemata</taxon>
        <taxon>Cheilostomatida</taxon>
        <taxon>Flustrina</taxon>
        <taxon>Buguloidea</taxon>
        <taxon>Bugulidae</taxon>
        <taxon>Bugula</taxon>
    </lineage>
</organism>
<evidence type="ECO:0000313" key="1">
    <source>
        <dbReference type="EMBL" id="KAF6028739.1"/>
    </source>
</evidence>
<gene>
    <name evidence="1" type="ORF">EB796_012952</name>
</gene>
<protein>
    <submittedName>
        <fullName evidence="1">Uncharacterized protein</fullName>
    </submittedName>
</protein>
<name>A0A7J7JQV6_BUGNE</name>